<dbReference type="VEuPathDB" id="FungiDB:PV06_04134"/>
<sequence length="143" mass="16330">MSPEQPKLESANGKVSLLALVRRKEGTTREEFSKWWYEVHVPMVAAFNEKNGLINYSQFHFDSALTTAFFGTDLGPDNLKFLDFDGVMILELESVEKWHQAIQDPYYAEVIVPDESQHVEKKTSFIGAGKIYKLWENGASVKQ</sequence>
<accession>A0A0D2DS04</accession>
<dbReference type="GO" id="GO:0016491">
    <property type="term" value="F:oxidoreductase activity"/>
    <property type="evidence" value="ECO:0007669"/>
    <property type="project" value="InterPro"/>
</dbReference>
<comment type="similarity">
    <text evidence="1">Belongs to the tpcK family.</text>
</comment>
<gene>
    <name evidence="3" type="ORF">PV06_04134</name>
</gene>
<name>A0A0D2DS04_9EURO</name>
<dbReference type="RefSeq" id="XP_016265994.1">
    <property type="nucleotide sequence ID" value="XM_016404989.1"/>
</dbReference>
<dbReference type="HOGENOM" id="CLU_115019_3_1_1"/>
<feature type="domain" description="EthD" evidence="2">
    <location>
        <begin position="24"/>
        <end position="117"/>
    </location>
</feature>
<dbReference type="Gene3D" id="3.30.70.100">
    <property type="match status" value="1"/>
</dbReference>
<proteinExistence type="inferred from homology"/>
<keyword evidence="4" id="KW-1185">Reference proteome</keyword>
<dbReference type="InterPro" id="IPR009799">
    <property type="entry name" value="EthD_dom"/>
</dbReference>
<dbReference type="SUPFAM" id="SSF54909">
    <property type="entry name" value="Dimeric alpha+beta barrel"/>
    <property type="match status" value="1"/>
</dbReference>
<evidence type="ECO:0000313" key="4">
    <source>
        <dbReference type="Proteomes" id="UP000053342"/>
    </source>
</evidence>
<dbReference type="EMBL" id="KN847334">
    <property type="protein sequence ID" value="KIW45778.1"/>
    <property type="molecule type" value="Genomic_DNA"/>
</dbReference>
<dbReference type="STRING" id="215243.A0A0D2DS04"/>
<evidence type="ECO:0000313" key="3">
    <source>
        <dbReference type="EMBL" id="KIW45778.1"/>
    </source>
</evidence>
<evidence type="ECO:0000256" key="1">
    <source>
        <dbReference type="ARBA" id="ARBA00005986"/>
    </source>
</evidence>
<reference evidence="3 4" key="1">
    <citation type="submission" date="2015-01" db="EMBL/GenBank/DDBJ databases">
        <title>The Genome Sequence of Exophiala oligosperma CBS72588.</title>
        <authorList>
            <consortium name="The Broad Institute Genomics Platform"/>
            <person name="Cuomo C."/>
            <person name="de Hoog S."/>
            <person name="Gorbushina A."/>
            <person name="Stielow B."/>
            <person name="Teixiera M."/>
            <person name="Abouelleil A."/>
            <person name="Chapman S.B."/>
            <person name="Priest M."/>
            <person name="Young S.K."/>
            <person name="Wortman J."/>
            <person name="Nusbaum C."/>
            <person name="Birren B."/>
        </authorList>
    </citation>
    <scope>NUCLEOTIDE SEQUENCE [LARGE SCALE GENOMIC DNA]</scope>
    <source>
        <strain evidence="3 4">CBS 72588</strain>
    </source>
</reference>
<dbReference type="AlphaFoldDB" id="A0A0D2DS04"/>
<evidence type="ECO:0000259" key="2">
    <source>
        <dbReference type="Pfam" id="PF07110"/>
    </source>
</evidence>
<dbReference type="GeneID" id="27356208"/>
<dbReference type="InterPro" id="IPR011008">
    <property type="entry name" value="Dimeric_a/b-barrel"/>
</dbReference>
<protein>
    <recommendedName>
        <fullName evidence="2">EthD domain-containing protein</fullName>
    </recommendedName>
</protein>
<organism evidence="3 4">
    <name type="scientific">Exophiala oligosperma</name>
    <dbReference type="NCBI Taxonomy" id="215243"/>
    <lineage>
        <taxon>Eukaryota</taxon>
        <taxon>Fungi</taxon>
        <taxon>Dikarya</taxon>
        <taxon>Ascomycota</taxon>
        <taxon>Pezizomycotina</taxon>
        <taxon>Eurotiomycetes</taxon>
        <taxon>Chaetothyriomycetidae</taxon>
        <taxon>Chaetothyriales</taxon>
        <taxon>Herpotrichiellaceae</taxon>
        <taxon>Exophiala</taxon>
    </lineage>
</organism>
<dbReference type="Proteomes" id="UP000053342">
    <property type="component" value="Unassembled WGS sequence"/>
</dbReference>
<dbReference type="OrthoDB" id="3183782at2759"/>
<dbReference type="Pfam" id="PF07110">
    <property type="entry name" value="EthD"/>
    <property type="match status" value="1"/>
</dbReference>